<evidence type="ECO:0000313" key="3">
    <source>
        <dbReference type="Proteomes" id="UP001142057"/>
    </source>
</evidence>
<sequence length="93" mass="10278">MATTMAAILFSLKKGKLDTKGLVLLGAKNNFKILTANLLKKAGIDAHELKYEFLGKKAKISEYDLYKHTDTNEVLILKKGGKGDPIHTGEYIK</sequence>
<comment type="caution">
    <text evidence="2">The sequence shown here is derived from an EMBL/GenBank/DDBJ whole genome shotgun (WGS) entry which is preliminary data.</text>
</comment>
<protein>
    <submittedName>
        <fullName evidence="2">Polymorphic toxin type 33 domain-containing protein</fullName>
    </submittedName>
</protein>
<evidence type="ECO:0000313" key="2">
    <source>
        <dbReference type="EMBL" id="MCT2406422.1"/>
    </source>
</evidence>
<keyword evidence="3" id="KW-1185">Reference proteome</keyword>
<feature type="domain" description="Bacterial toxin 33" evidence="1">
    <location>
        <begin position="37"/>
        <end position="93"/>
    </location>
</feature>
<evidence type="ECO:0000259" key="1">
    <source>
        <dbReference type="Pfam" id="PF15533"/>
    </source>
</evidence>
<dbReference type="InterPro" id="IPR029110">
    <property type="entry name" value="Ntox33"/>
</dbReference>
<accession>A0ABT2ICS0</accession>
<dbReference type="Proteomes" id="UP001142057">
    <property type="component" value="Unassembled WGS sequence"/>
</dbReference>
<dbReference type="Pfam" id="PF15533">
    <property type="entry name" value="Ntox33"/>
    <property type="match status" value="1"/>
</dbReference>
<proteinExistence type="predicted"/>
<reference evidence="2" key="1">
    <citation type="submission" date="2022-08" db="EMBL/GenBank/DDBJ databases">
        <title>Chryseobacterium antibioticum,isolated from the rhizosphere soil of Pyrola in Tibet.</title>
        <authorList>
            <person name="Kan Y."/>
        </authorList>
    </citation>
    <scope>NUCLEOTIDE SEQUENCE</scope>
    <source>
        <strain evidence="2">Pc2-12</strain>
    </source>
</reference>
<gene>
    <name evidence="2" type="ORF">NZD88_02490</name>
</gene>
<organism evidence="2 3">
    <name type="scientific">Chryseobacterium pyrolae</name>
    <dbReference type="NCBI Taxonomy" id="2987481"/>
    <lineage>
        <taxon>Bacteria</taxon>
        <taxon>Pseudomonadati</taxon>
        <taxon>Bacteroidota</taxon>
        <taxon>Flavobacteriia</taxon>
        <taxon>Flavobacteriales</taxon>
        <taxon>Weeksellaceae</taxon>
        <taxon>Chryseobacterium group</taxon>
        <taxon>Chryseobacterium</taxon>
    </lineage>
</organism>
<name>A0ABT2ICS0_9FLAO</name>
<dbReference type="EMBL" id="JANZQH010000001">
    <property type="protein sequence ID" value="MCT2406422.1"/>
    <property type="molecule type" value="Genomic_DNA"/>
</dbReference>
<dbReference type="RefSeq" id="WP_259827169.1">
    <property type="nucleotide sequence ID" value="NZ_JANZQH010000001.1"/>
</dbReference>